<gene>
    <name evidence="3" type="ORF">DPMN_053364</name>
</gene>
<dbReference type="Pfam" id="PF18201">
    <property type="entry name" value="PIH1_CS"/>
    <property type="match status" value="1"/>
</dbReference>
<feature type="domain" description="PIH1D1/2/3 CS-like" evidence="2">
    <location>
        <begin position="21"/>
        <end position="66"/>
    </location>
</feature>
<dbReference type="AlphaFoldDB" id="A0A9D4CL81"/>
<evidence type="ECO:0000256" key="1">
    <source>
        <dbReference type="ARBA" id="ARBA00008511"/>
    </source>
</evidence>
<organism evidence="3 4">
    <name type="scientific">Dreissena polymorpha</name>
    <name type="common">Zebra mussel</name>
    <name type="synonym">Mytilus polymorpha</name>
    <dbReference type="NCBI Taxonomy" id="45954"/>
    <lineage>
        <taxon>Eukaryota</taxon>
        <taxon>Metazoa</taxon>
        <taxon>Spiralia</taxon>
        <taxon>Lophotrochozoa</taxon>
        <taxon>Mollusca</taxon>
        <taxon>Bivalvia</taxon>
        <taxon>Autobranchia</taxon>
        <taxon>Heteroconchia</taxon>
        <taxon>Euheterodonta</taxon>
        <taxon>Imparidentia</taxon>
        <taxon>Neoheterodontei</taxon>
        <taxon>Myida</taxon>
        <taxon>Dreissenoidea</taxon>
        <taxon>Dreissenidae</taxon>
        <taxon>Dreissena</taxon>
    </lineage>
</organism>
<name>A0A9D4CL81_DREPO</name>
<evidence type="ECO:0000313" key="4">
    <source>
        <dbReference type="Proteomes" id="UP000828390"/>
    </source>
</evidence>
<evidence type="ECO:0000259" key="2">
    <source>
        <dbReference type="Pfam" id="PF18201"/>
    </source>
</evidence>
<sequence length="88" mass="10046">MTSLSINVYASCVLPYFQKVCSSISLDLGEDRILLQTRSNTYYLDIYIPFFIVQADCGAQFNRKTRVGRGEEIVYLLLPLSTEIGNIW</sequence>
<dbReference type="Proteomes" id="UP000828390">
    <property type="component" value="Unassembled WGS sequence"/>
</dbReference>
<accession>A0A9D4CL81</accession>
<dbReference type="EMBL" id="JAIWYP010000012">
    <property type="protein sequence ID" value="KAH3727429.1"/>
    <property type="molecule type" value="Genomic_DNA"/>
</dbReference>
<evidence type="ECO:0000313" key="3">
    <source>
        <dbReference type="EMBL" id="KAH3727429.1"/>
    </source>
</evidence>
<reference evidence="3" key="2">
    <citation type="submission" date="2020-11" db="EMBL/GenBank/DDBJ databases">
        <authorList>
            <person name="McCartney M.A."/>
            <person name="Auch B."/>
            <person name="Kono T."/>
            <person name="Mallez S."/>
            <person name="Becker A."/>
            <person name="Gohl D.M."/>
            <person name="Silverstein K.A.T."/>
            <person name="Koren S."/>
            <person name="Bechman K.B."/>
            <person name="Herman A."/>
            <person name="Abrahante J.E."/>
            <person name="Garbe J."/>
        </authorList>
    </citation>
    <scope>NUCLEOTIDE SEQUENCE</scope>
    <source>
        <strain evidence="3">Duluth1</strain>
        <tissue evidence="3">Whole animal</tissue>
    </source>
</reference>
<reference evidence="3" key="1">
    <citation type="journal article" date="2019" name="bioRxiv">
        <title>The Genome of the Zebra Mussel, Dreissena polymorpha: A Resource for Invasive Species Research.</title>
        <authorList>
            <person name="McCartney M.A."/>
            <person name="Auch B."/>
            <person name="Kono T."/>
            <person name="Mallez S."/>
            <person name="Zhang Y."/>
            <person name="Obille A."/>
            <person name="Becker A."/>
            <person name="Abrahante J.E."/>
            <person name="Garbe J."/>
            <person name="Badalamenti J.P."/>
            <person name="Herman A."/>
            <person name="Mangelson H."/>
            <person name="Liachko I."/>
            <person name="Sullivan S."/>
            <person name="Sone E.D."/>
            <person name="Koren S."/>
            <person name="Silverstein K.A.T."/>
            <person name="Beckman K.B."/>
            <person name="Gohl D.M."/>
        </authorList>
    </citation>
    <scope>NUCLEOTIDE SEQUENCE</scope>
    <source>
        <strain evidence="3">Duluth1</strain>
        <tissue evidence="3">Whole animal</tissue>
    </source>
</reference>
<proteinExistence type="inferred from homology"/>
<keyword evidence="4" id="KW-1185">Reference proteome</keyword>
<comment type="similarity">
    <text evidence="1">Belongs to the PIH1 family.</text>
</comment>
<comment type="caution">
    <text evidence="3">The sequence shown here is derived from an EMBL/GenBank/DDBJ whole genome shotgun (WGS) entry which is preliminary data.</text>
</comment>
<dbReference type="InterPro" id="IPR041442">
    <property type="entry name" value="PIH1D1/2/3_CS-like"/>
</dbReference>
<protein>
    <recommendedName>
        <fullName evidence="2">PIH1D1/2/3 CS-like domain-containing protein</fullName>
    </recommendedName>
</protein>